<keyword evidence="1" id="KW-1133">Transmembrane helix</keyword>
<dbReference type="Pfam" id="PF00144">
    <property type="entry name" value="Beta-lactamase"/>
    <property type="match status" value="1"/>
</dbReference>
<gene>
    <name evidence="3" type="ORF">SAMN02745824_3104</name>
</gene>
<evidence type="ECO:0000256" key="1">
    <source>
        <dbReference type="SAM" id="Phobius"/>
    </source>
</evidence>
<dbReference type="Proteomes" id="UP000185192">
    <property type="component" value="Unassembled WGS sequence"/>
</dbReference>
<proteinExistence type="predicted"/>
<dbReference type="PANTHER" id="PTHR43283">
    <property type="entry name" value="BETA-LACTAMASE-RELATED"/>
    <property type="match status" value="1"/>
</dbReference>
<feature type="transmembrane region" description="Helical" evidence="1">
    <location>
        <begin position="398"/>
        <end position="417"/>
    </location>
</feature>
<keyword evidence="1" id="KW-0812">Transmembrane</keyword>
<evidence type="ECO:0000259" key="2">
    <source>
        <dbReference type="Pfam" id="PF00144"/>
    </source>
</evidence>
<dbReference type="InterPro" id="IPR001466">
    <property type="entry name" value="Beta-lactam-related"/>
</dbReference>
<name>A0A1N6H2R9_9SPHN</name>
<dbReference type="SUPFAM" id="SSF56601">
    <property type="entry name" value="beta-lactamase/transpeptidase-like"/>
    <property type="match status" value="1"/>
</dbReference>
<sequence>MKRILVIAAGTVITMVGWVVLVFIGASEGWLRDPVTTSRTADAYMAAAEQIIDEESDGNIAMTYIRQGKMVSSHYQSAGEPVGPDTVFQVASLSKWISAWGVMALVEDGKLDLDAPVSQYLTRWQLPQGAFDNDGVTVRRLLSHTAGLDDGLGYAGFDRAADVQSLEDSLTRASDASPGKNGVVRVASEPGSQWEYSGGGYTLLQLLIEEVSGQSFGTFMQQRIFGPLGMEHSGFDHDAAMALGLAENYDANGRTEPLKRFTSLAATSLYTTAHDLTLFVQAQSPQTSAGQTRILSDKTLREMRKPHGAQLGADIWGLGTMLYAANNQGDFIIGHDGNNEPAINSSVRLDPDTGDGIVILQTGNPLLATRLAGEWVFWKTGNVDFLMLSMQLDRMIQWMIYGSLAILLIGLVCGWRYRRPRQS</sequence>
<evidence type="ECO:0000313" key="4">
    <source>
        <dbReference type="Proteomes" id="UP000185192"/>
    </source>
</evidence>
<protein>
    <submittedName>
        <fullName evidence="3">CubicO group peptidase, beta-lactamase class C family</fullName>
    </submittedName>
</protein>
<evidence type="ECO:0000313" key="3">
    <source>
        <dbReference type="EMBL" id="SIO13992.1"/>
    </source>
</evidence>
<dbReference type="PANTHER" id="PTHR43283:SF18">
    <property type="match status" value="1"/>
</dbReference>
<feature type="transmembrane region" description="Helical" evidence="1">
    <location>
        <begin position="5"/>
        <end position="26"/>
    </location>
</feature>
<dbReference type="STRING" id="1123272.SAMN02745824_3104"/>
<dbReference type="InterPro" id="IPR012338">
    <property type="entry name" value="Beta-lactam/transpept-like"/>
</dbReference>
<dbReference type="AlphaFoldDB" id="A0A1N6H2R9"/>
<dbReference type="EMBL" id="FSQW01000002">
    <property type="protein sequence ID" value="SIO13992.1"/>
    <property type="molecule type" value="Genomic_DNA"/>
</dbReference>
<dbReference type="RefSeq" id="WP_074206024.1">
    <property type="nucleotide sequence ID" value="NZ_FSQW01000002.1"/>
</dbReference>
<organism evidence="3 4">
    <name type="scientific">Parasphingorhabdus marina DSM 22363</name>
    <dbReference type="NCBI Taxonomy" id="1123272"/>
    <lineage>
        <taxon>Bacteria</taxon>
        <taxon>Pseudomonadati</taxon>
        <taxon>Pseudomonadota</taxon>
        <taxon>Alphaproteobacteria</taxon>
        <taxon>Sphingomonadales</taxon>
        <taxon>Sphingomonadaceae</taxon>
        <taxon>Parasphingorhabdus</taxon>
    </lineage>
</organism>
<keyword evidence="1" id="KW-0472">Membrane</keyword>
<accession>A0A1N6H2R9</accession>
<feature type="domain" description="Beta-lactamase-related" evidence="2">
    <location>
        <begin position="52"/>
        <end position="366"/>
    </location>
</feature>
<keyword evidence="4" id="KW-1185">Reference proteome</keyword>
<reference evidence="4" key="1">
    <citation type="submission" date="2016-11" db="EMBL/GenBank/DDBJ databases">
        <authorList>
            <person name="Varghese N."/>
            <person name="Submissions S."/>
        </authorList>
    </citation>
    <scope>NUCLEOTIDE SEQUENCE [LARGE SCALE GENOMIC DNA]</scope>
    <source>
        <strain evidence="4">DSM 22363</strain>
    </source>
</reference>
<dbReference type="InterPro" id="IPR050789">
    <property type="entry name" value="Diverse_Enzym_Activities"/>
</dbReference>
<dbReference type="Gene3D" id="3.40.710.10">
    <property type="entry name" value="DD-peptidase/beta-lactamase superfamily"/>
    <property type="match status" value="1"/>
</dbReference>